<gene>
    <name evidence="1" type="ORF">JOE42_002653</name>
</gene>
<dbReference type="PROSITE" id="PS51318">
    <property type="entry name" value="TAT"/>
    <property type="match status" value="1"/>
</dbReference>
<dbReference type="RefSeq" id="WP_204868861.1">
    <property type="nucleotide sequence ID" value="NZ_JAFBBK010000001.1"/>
</dbReference>
<reference evidence="1 2" key="1">
    <citation type="submission" date="2021-01" db="EMBL/GenBank/DDBJ databases">
        <title>Genomics of switchgrass bacterial isolates.</title>
        <authorList>
            <person name="Shade A."/>
        </authorList>
    </citation>
    <scope>NUCLEOTIDE SEQUENCE [LARGE SCALE GENOMIC DNA]</scope>
    <source>
        <strain evidence="1 2">PvP111</strain>
    </source>
</reference>
<dbReference type="Proteomes" id="UP000703038">
    <property type="component" value="Unassembled WGS sequence"/>
</dbReference>
<protein>
    <recommendedName>
        <fullName evidence="3">DUF732 domain-containing protein</fullName>
    </recommendedName>
</protein>
<proteinExistence type="predicted"/>
<accession>A0ABS2KVE6</accession>
<comment type="caution">
    <text evidence="1">The sequence shown here is derived from an EMBL/GenBank/DDBJ whole genome shotgun (WGS) entry which is preliminary data.</text>
</comment>
<sequence>MPAHRRPTRTGRRIAVIGAAVTVLAGAATTTMVLSDSAPATANASDAPAPAAPVAAVDTPVALDTPAVQIAPLAQQAAEEPFDAFAEIMQMAGYPIDPDTAAFMDTSVTSICRDLAVGRTGIDILADTADRTRVRGWSDEQSDGLVYIGVASTCSAYSHLLP</sequence>
<dbReference type="EMBL" id="JAFBBK010000001">
    <property type="protein sequence ID" value="MBM7415920.1"/>
    <property type="molecule type" value="Genomic_DNA"/>
</dbReference>
<evidence type="ECO:0000313" key="1">
    <source>
        <dbReference type="EMBL" id="MBM7415920.1"/>
    </source>
</evidence>
<dbReference type="InterPro" id="IPR006311">
    <property type="entry name" value="TAT_signal"/>
</dbReference>
<evidence type="ECO:0000313" key="2">
    <source>
        <dbReference type="Proteomes" id="UP000703038"/>
    </source>
</evidence>
<keyword evidence="2" id="KW-1185">Reference proteome</keyword>
<organism evidence="1 2">
    <name type="scientific">Rhodococcoides corynebacterioides</name>
    <dbReference type="NCBI Taxonomy" id="53972"/>
    <lineage>
        <taxon>Bacteria</taxon>
        <taxon>Bacillati</taxon>
        <taxon>Actinomycetota</taxon>
        <taxon>Actinomycetes</taxon>
        <taxon>Mycobacteriales</taxon>
        <taxon>Nocardiaceae</taxon>
        <taxon>Rhodococcoides</taxon>
    </lineage>
</organism>
<name>A0ABS2KVE6_9NOCA</name>
<evidence type="ECO:0008006" key="3">
    <source>
        <dbReference type="Google" id="ProtNLM"/>
    </source>
</evidence>